<organism evidence="1">
    <name type="scientific">marine sediment metagenome</name>
    <dbReference type="NCBI Taxonomy" id="412755"/>
    <lineage>
        <taxon>unclassified sequences</taxon>
        <taxon>metagenomes</taxon>
        <taxon>ecological metagenomes</taxon>
    </lineage>
</organism>
<dbReference type="EMBL" id="BARU01021715">
    <property type="protein sequence ID" value="GAH48798.1"/>
    <property type="molecule type" value="Genomic_DNA"/>
</dbReference>
<name>X1HU24_9ZZZZ</name>
<evidence type="ECO:0000313" key="1">
    <source>
        <dbReference type="EMBL" id="GAH48798.1"/>
    </source>
</evidence>
<reference evidence="1" key="1">
    <citation type="journal article" date="2014" name="Front. Microbiol.">
        <title>High frequency of phylogenetically diverse reductive dehalogenase-homologous genes in deep subseafloor sedimentary metagenomes.</title>
        <authorList>
            <person name="Kawai M."/>
            <person name="Futagami T."/>
            <person name="Toyoda A."/>
            <person name="Takaki Y."/>
            <person name="Nishi S."/>
            <person name="Hori S."/>
            <person name="Arai W."/>
            <person name="Tsubouchi T."/>
            <person name="Morono Y."/>
            <person name="Uchiyama I."/>
            <person name="Ito T."/>
            <person name="Fujiyama A."/>
            <person name="Inagaki F."/>
            <person name="Takami H."/>
        </authorList>
    </citation>
    <scope>NUCLEOTIDE SEQUENCE</scope>
    <source>
        <strain evidence="1">Expedition CK06-06</strain>
    </source>
</reference>
<protein>
    <submittedName>
        <fullName evidence="1">Uncharacterized protein</fullName>
    </submittedName>
</protein>
<dbReference type="AlphaFoldDB" id="X1HU24"/>
<comment type="caution">
    <text evidence="1">The sequence shown here is derived from an EMBL/GenBank/DDBJ whole genome shotgun (WGS) entry which is preliminary data.</text>
</comment>
<accession>X1HU24</accession>
<gene>
    <name evidence="1" type="ORF">S03H2_35492</name>
</gene>
<sequence>MDGKVKGTTGALTLEMVKIEELKMLPSNAKIHSQEHIYKIVRLNMKVRKGRYFLECTPTVDVIQPSLS</sequence>
<proteinExistence type="predicted"/>